<feature type="domain" description="HTH araC/xylS-type" evidence="4">
    <location>
        <begin position="293"/>
        <end position="391"/>
    </location>
</feature>
<dbReference type="PATRIC" id="fig|1088868.3.peg.1931"/>
<dbReference type="STRING" id="1088868.CIN_19250"/>
<dbReference type="PANTHER" id="PTHR30146:SF24">
    <property type="entry name" value="XYLOSE OPERON REGULATORY PROTEIN"/>
    <property type="match status" value="1"/>
</dbReference>
<dbReference type="CDD" id="cd01543">
    <property type="entry name" value="PBP1_XylR"/>
    <property type="match status" value="1"/>
</dbReference>
<dbReference type="Gene3D" id="1.10.10.60">
    <property type="entry name" value="Homeodomain-like"/>
    <property type="match status" value="1"/>
</dbReference>
<dbReference type="PROSITE" id="PS00041">
    <property type="entry name" value="HTH_ARAC_FAMILY_1"/>
    <property type="match status" value="1"/>
</dbReference>
<sequence>MIMPPILESEARILLLFNANQVYDRQILKGIGDFLQSHPVNWNIYISDKLRWDHQEHRLLNCDGIIANYDDHHIETIARNSSCPIIGVGASFHNKEDYPSIPYVASDNHALIQAAFEHLRSKGIKQFALYSYPPSRQARFAYEREVAFQQILQEKGYSGYLYQGFDITLNNWQESLEELSKWVQKLPKNTGIIAVNDARARHVLQACKQLKKQVPDEYCIIGIDNEEVINYLSSNFISTVTQGTEDIGYQAASLLQKMLDNQSIPISQILIPPKQIIERQSTDYRSIQDPYVIQAMHYIRHHACKNIKVEQVIQTVKISRSNLEMRFKQELNKTMHNVIYEEKLRRAQYLLSHTTIALSKISEQCGYPSLQYFYFLFQKEFNKTPKQYRADHSYSWSDISY</sequence>
<dbReference type="Pfam" id="PF13377">
    <property type="entry name" value="Peripla_BP_3"/>
    <property type="match status" value="1"/>
</dbReference>
<evidence type="ECO:0000259" key="4">
    <source>
        <dbReference type="PROSITE" id="PS01124"/>
    </source>
</evidence>
<dbReference type="Pfam" id="PF12833">
    <property type="entry name" value="HTH_18"/>
    <property type="match status" value="1"/>
</dbReference>
<evidence type="ECO:0000256" key="3">
    <source>
        <dbReference type="ARBA" id="ARBA00023163"/>
    </source>
</evidence>
<dbReference type="EMBL" id="AGFR01000010">
    <property type="protein sequence ID" value="EHD13188.1"/>
    <property type="molecule type" value="Genomic_DNA"/>
</dbReference>
<dbReference type="InterPro" id="IPR018062">
    <property type="entry name" value="HTH_AraC-typ_CS"/>
</dbReference>
<gene>
    <name evidence="5" type="ORF">CIN_19250</name>
</gene>
<dbReference type="GO" id="GO:0003700">
    <property type="term" value="F:DNA-binding transcription factor activity"/>
    <property type="evidence" value="ECO:0007669"/>
    <property type="project" value="InterPro"/>
</dbReference>
<dbReference type="GO" id="GO:0000976">
    <property type="term" value="F:transcription cis-regulatory region binding"/>
    <property type="evidence" value="ECO:0007669"/>
    <property type="project" value="TreeGrafter"/>
</dbReference>
<keyword evidence="2" id="KW-0238">DNA-binding</keyword>
<dbReference type="PANTHER" id="PTHR30146">
    <property type="entry name" value="LACI-RELATED TRANSCRIPTIONAL REPRESSOR"/>
    <property type="match status" value="1"/>
</dbReference>
<dbReference type="eggNOG" id="COG2207">
    <property type="taxonomic scope" value="Bacteria"/>
</dbReference>
<dbReference type="AlphaFoldDB" id="G6F2S9"/>
<comment type="caution">
    <text evidence="5">The sequence shown here is derived from an EMBL/GenBank/DDBJ whole genome shotgun (WGS) entry which is preliminary data.</text>
</comment>
<evidence type="ECO:0000313" key="5">
    <source>
        <dbReference type="EMBL" id="EHD13188.1"/>
    </source>
</evidence>
<accession>G6F2S9</accession>
<dbReference type="eggNOG" id="COG1609">
    <property type="taxonomic scope" value="Bacteria"/>
</dbReference>
<evidence type="ECO:0000256" key="1">
    <source>
        <dbReference type="ARBA" id="ARBA00023015"/>
    </source>
</evidence>
<proteinExistence type="predicted"/>
<evidence type="ECO:0000256" key="2">
    <source>
        <dbReference type="ARBA" id="ARBA00023125"/>
    </source>
</evidence>
<name>G6F2S9_9PROT</name>
<dbReference type="InterPro" id="IPR018060">
    <property type="entry name" value="HTH_AraC"/>
</dbReference>
<organism evidence="5 6">
    <name type="scientific">Commensalibacter intestini A911</name>
    <dbReference type="NCBI Taxonomy" id="1088868"/>
    <lineage>
        <taxon>Bacteria</taxon>
        <taxon>Pseudomonadati</taxon>
        <taxon>Pseudomonadota</taxon>
        <taxon>Alphaproteobacteria</taxon>
        <taxon>Acetobacterales</taxon>
        <taxon>Acetobacteraceae</taxon>
    </lineage>
</organism>
<dbReference type="Gene3D" id="3.40.50.2300">
    <property type="match status" value="2"/>
</dbReference>
<dbReference type="InterPro" id="IPR046335">
    <property type="entry name" value="LacI/GalR-like_sensor"/>
</dbReference>
<dbReference type="InterPro" id="IPR054031">
    <property type="entry name" value="XylR_PBP1"/>
</dbReference>
<dbReference type="SUPFAM" id="SSF53822">
    <property type="entry name" value="Periplasmic binding protein-like I"/>
    <property type="match status" value="1"/>
</dbReference>
<dbReference type="Pfam" id="PF22177">
    <property type="entry name" value="PBP1_XylR"/>
    <property type="match status" value="1"/>
</dbReference>
<protein>
    <submittedName>
        <fullName evidence="5">AraC family transcriptional regulator</fullName>
    </submittedName>
</protein>
<dbReference type="InterPro" id="IPR009057">
    <property type="entry name" value="Homeodomain-like_sf"/>
</dbReference>
<reference evidence="5 6" key="1">
    <citation type="submission" date="2011-10" db="EMBL/GenBank/DDBJ databases">
        <title>Genome Sequence of Commensalibacter intestini A911, isolated from Drosophila gut.</title>
        <authorList>
            <person name="Lee W.-J."/>
            <person name="Kim E.-K."/>
        </authorList>
    </citation>
    <scope>NUCLEOTIDE SEQUENCE [LARGE SCALE GENOMIC DNA]</scope>
    <source>
        <strain evidence="5 6">A911</strain>
    </source>
</reference>
<evidence type="ECO:0000313" key="6">
    <source>
        <dbReference type="Proteomes" id="UP000005939"/>
    </source>
</evidence>
<dbReference type="InterPro" id="IPR028082">
    <property type="entry name" value="Peripla_BP_I"/>
</dbReference>
<dbReference type="Proteomes" id="UP000005939">
    <property type="component" value="Unassembled WGS sequence"/>
</dbReference>
<dbReference type="PROSITE" id="PS01124">
    <property type="entry name" value="HTH_ARAC_FAMILY_2"/>
    <property type="match status" value="1"/>
</dbReference>
<dbReference type="SMART" id="SM00342">
    <property type="entry name" value="HTH_ARAC"/>
    <property type="match status" value="1"/>
</dbReference>
<dbReference type="SUPFAM" id="SSF46689">
    <property type="entry name" value="Homeodomain-like"/>
    <property type="match status" value="1"/>
</dbReference>
<keyword evidence="3" id="KW-0804">Transcription</keyword>
<keyword evidence="1" id="KW-0805">Transcription regulation</keyword>